<keyword evidence="7" id="KW-0187">Copper transport</keyword>
<keyword evidence="3" id="KW-0813">Transport</keyword>
<dbReference type="SUPFAM" id="SSF56784">
    <property type="entry name" value="HAD-like"/>
    <property type="match status" value="1"/>
</dbReference>
<evidence type="ECO:0000259" key="17">
    <source>
        <dbReference type="Pfam" id="PF00690"/>
    </source>
</evidence>
<dbReference type="Pfam" id="PF00689">
    <property type="entry name" value="Cation_ATPase_C"/>
    <property type="match status" value="1"/>
</dbReference>
<dbReference type="PROSITE" id="PS00154">
    <property type="entry name" value="ATPASE_E1_E2"/>
    <property type="match status" value="1"/>
</dbReference>
<dbReference type="SFLD" id="SFLDG00002">
    <property type="entry name" value="C1.7:_P-type_atpase_like"/>
    <property type="match status" value="1"/>
</dbReference>
<dbReference type="GO" id="GO:0016887">
    <property type="term" value="F:ATP hydrolysis activity"/>
    <property type="evidence" value="ECO:0007669"/>
    <property type="project" value="InterPro"/>
</dbReference>
<evidence type="ECO:0000259" key="15">
    <source>
        <dbReference type="Pfam" id="PF00122"/>
    </source>
</evidence>
<organism evidence="18">
    <name type="scientific">mine drainage metagenome</name>
    <dbReference type="NCBI Taxonomy" id="410659"/>
    <lineage>
        <taxon>unclassified sequences</taxon>
        <taxon>metagenomes</taxon>
        <taxon>ecological metagenomes</taxon>
    </lineage>
</organism>
<evidence type="ECO:0000256" key="4">
    <source>
        <dbReference type="ARBA" id="ARBA00022692"/>
    </source>
</evidence>
<dbReference type="PRINTS" id="PR00119">
    <property type="entry name" value="CATATPASE"/>
</dbReference>
<dbReference type="SFLD" id="SFLDF00027">
    <property type="entry name" value="p-type_atpase"/>
    <property type="match status" value="1"/>
</dbReference>
<keyword evidence="9" id="KW-1278">Translocase</keyword>
<dbReference type="GO" id="GO:0140581">
    <property type="term" value="F:P-type monovalent copper transporter activity"/>
    <property type="evidence" value="ECO:0007669"/>
    <property type="project" value="UniProtKB-EC"/>
</dbReference>
<keyword evidence="4 14" id="KW-0812">Transmembrane</keyword>
<dbReference type="InterPro" id="IPR018303">
    <property type="entry name" value="ATPase_P-typ_P_site"/>
</dbReference>
<protein>
    <recommendedName>
        <fullName evidence="2">P-type Cu(+) transporter</fullName>
        <ecNumber evidence="2">7.2.2.8</ecNumber>
    </recommendedName>
</protein>
<dbReference type="Pfam" id="PF00702">
    <property type="entry name" value="Hydrolase"/>
    <property type="match status" value="1"/>
</dbReference>
<dbReference type="Gene3D" id="3.40.1110.10">
    <property type="entry name" value="Calcium-transporting ATPase, cytoplasmic domain N"/>
    <property type="match status" value="1"/>
</dbReference>
<dbReference type="GO" id="GO:0046872">
    <property type="term" value="F:metal ion binding"/>
    <property type="evidence" value="ECO:0007669"/>
    <property type="project" value="UniProtKB-KW"/>
</dbReference>
<evidence type="ECO:0000259" key="16">
    <source>
        <dbReference type="Pfam" id="PF00689"/>
    </source>
</evidence>
<evidence type="ECO:0000256" key="3">
    <source>
        <dbReference type="ARBA" id="ARBA00022448"/>
    </source>
</evidence>
<dbReference type="Pfam" id="PF00690">
    <property type="entry name" value="Cation_ATPase_N"/>
    <property type="match status" value="1"/>
</dbReference>
<dbReference type="InterPro" id="IPR059000">
    <property type="entry name" value="ATPase_P-type_domA"/>
</dbReference>
<evidence type="ECO:0000256" key="5">
    <source>
        <dbReference type="ARBA" id="ARBA00022723"/>
    </source>
</evidence>
<dbReference type="FunFam" id="3.40.50.1000:FF:000144">
    <property type="entry name" value="copper-transporting ATPase 1 isoform X2"/>
    <property type="match status" value="1"/>
</dbReference>
<keyword evidence="12" id="KW-0406">Ion transport</keyword>
<evidence type="ECO:0000256" key="2">
    <source>
        <dbReference type="ARBA" id="ARBA00012517"/>
    </source>
</evidence>
<dbReference type="NCBIfam" id="TIGR01494">
    <property type="entry name" value="ATPase_P-type"/>
    <property type="match status" value="2"/>
</dbReference>
<keyword evidence="13 14" id="KW-0472">Membrane</keyword>
<evidence type="ECO:0000256" key="6">
    <source>
        <dbReference type="ARBA" id="ARBA00022741"/>
    </source>
</evidence>
<feature type="domain" description="Cation-transporting P-type ATPase C-terminal" evidence="16">
    <location>
        <begin position="654"/>
        <end position="821"/>
    </location>
</feature>
<keyword evidence="18" id="KW-0378">Hydrolase</keyword>
<feature type="transmembrane region" description="Helical" evidence="14">
    <location>
        <begin position="704"/>
        <end position="723"/>
    </location>
</feature>
<dbReference type="SFLD" id="SFLDS00003">
    <property type="entry name" value="Haloacid_Dehalogenase"/>
    <property type="match status" value="1"/>
</dbReference>
<comment type="subcellular location">
    <subcellularLocation>
        <location evidence="1">Endomembrane system</location>
        <topology evidence="1">Multi-pass membrane protein</topology>
    </subcellularLocation>
</comment>
<feature type="domain" description="Cation-transporting P-type ATPase N-terminal" evidence="17">
    <location>
        <begin position="7"/>
        <end position="56"/>
    </location>
</feature>
<dbReference type="InterPro" id="IPR008250">
    <property type="entry name" value="ATPase_P-typ_transduc_dom_A_sf"/>
</dbReference>
<evidence type="ECO:0000256" key="1">
    <source>
        <dbReference type="ARBA" id="ARBA00004127"/>
    </source>
</evidence>
<comment type="caution">
    <text evidence="18">The sequence shown here is derived from an EMBL/GenBank/DDBJ whole genome shotgun (WGS) entry which is preliminary data.</text>
</comment>
<dbReference type="SUPFAM" id="SSF81665">
    <property type="entry name" value="Calcium ATPase, transmembrane domain M"/>
    <property type="match status" value="1"/>
</dbReference>
<dbReference type="EMBL" id="MLJW01000082">
    <property type="protein sequence ID" value="OIR01642.1"/>
    <property type="molecule type" value="Genomic_DNA"/>
</dbReference>
<dbReference type="GO" id="GO:0016020">
    <property type="term" value="C:membrane"/>
    <property type="evidence" value="ECO:0007669"/>
    <property type="project" value="InterPro"/>
</dbReference>
<gene>
    <name evidence="18" type="ORF">GALL_163530</name>
</gene>
<keyword evidence="10 14" id="KW-1133">Transmembrane helix</keyword>
<keyword evidence="5" id="KW-0479">Metal-binding</keyword>
<feature type="transmembrane region" description="Helical" evidence="14">
    <location>
        <begin position="764"/>
        <end position="787"/>
    </location>
</feature>
<evidence type="ECO:0000256" key="7">
    <source>
        <dbReference type="ARBA" id="ARBA00022796"/>
    </source>
</evidence>
<dbReference type="PRINTS" id="PR00120">
    <property type="entry name" value="HATPASE"/>
</dbReference>
<evidence type="ECO:0000256" key="12">
    <source>
        <dbReference type="ARBA" id="ARBA00023065"/>
    </source>
</evidence>
<dbReference type="InterPro" id="IPR006068">
    <property type="entry name" value="ATPase_P-typ_cation-transptr_C"/>
</dbReference>
<proteinExistence type="predicted"/>
<evidence type="ECO:0000256" key="8">
    <source>
        <dbReference type="ARBA" id="ARBA00022840"/>
    </source>
</evidence>
<keyword evidence="8" id="KW-0067">ATP-binding</keyword>
<keyword evidence="11" id="KW-0186">Copper</keyword>
<dbReference type="GO" id="GO:0005524">
    <property type="term" value="F:ATP binding"/>
    <property type="evidence" value="ECO:0007669"/>
    <property type="project" value="UniProtKB-KW"/>
</dbReference>
<dbReference type="Gene3D" id="2.70.150.10">
    <property type="entry name" value="Calcium-transporting ATPase, cytoplasmic transduction domain A"/>
    <property type="match status" value="1"/>
</dbReference>
<feature type="transmembrane region" description="Helical" evidence="14">
    <location>
        <begin position="219"/>
        <end position="237"/>
    </location>
</feature>
<dbReference type="InterPro" id="IPR044492">
    <property type="entry name" value="P_typ_ATPase_HD_dom"/>
</dbReference>
<dbReference type="InterPro" id="IPR023214">
    <property type="entry name" value="HAD_sf"/>
</dbReference>
<feature type="transmembrane region" description="Helical" evidence="14">
    <location>
        <begin position="630"/>
        <end position="650"/>
    </location>
</feature>
<evidence type="ECO:0000256" key="9">
    <source>
        <dbReference type="ARBA" id="ARBA00022967"/>
    </source>
</evidence>
<dbReference type="EC" id="7.2.2.8" evidence="2"/>
<evidence type="ECO:0000256" key="11">
    <source>
        <dbReference type="ARBA" id="ARBA00023008"/>
    </source>
</evidence>
<dbReference type="PANTHER" id="PTHR42861">
    <property type="entry name" value="CALCIUM-TRANSPORTING ATPASE"/>
    <property type="match status" value="1"/>
</dbReference>
<keyword evidence="6" id="KW-0547">Nucleotide-binding</keyword>
<sequence>MTTAFPPGLSHEVASARLAAEGPNELGADQRRTLFAIAGEVAREPMFLLLLGAGAIYLALGDANEALILLGFVVIIMVVTILQERRTESALEALRDLSSPRALVIRDGVPTRIAGREVVRDDIVILVEGDRVPADGIVLQAHELAADESLLTGESEAVTKFADSNRTYAGTLIVRGQGLVRITAVGGQTELGRIGRSLQSIAIESSPLRDEIGLLTKRLALIGIGLCLTLALLYWMLRGGWLDALLAGITLAMGILPQEFPVIMIVFLALGARRIAGQRVLTRRLNAIETLGETTVLCVDKTGTLTQNRMTVTALSVAGQLLNTTDLARSELPETYHELLEYAVLASEIDPHDPMELAFHGFAREYLANTEHLHPDWALAREYELSPELLAMSHLWRNDSGKHDVVATKGAPEAIADLCHLAEDARIRMSRDAELMADQGLRVLGVAKAKYSVDKSWPDIQHDFDFEFVGLVGLADPLRPEVADAVAECHRAGIRIVMITGDHPRTARAIANAAGIDSGTLLTGDELTEMDTATLAQRIALVNVFARVTPQQKLAIVEALKANGEVVAMTGDGVNDAPALKSAHIGIAMGKRGTDVAREAASLVLLEDDFSAIVSAIRLGRRIFANLRQAVVYTLAVHIPIIGMSILPLFFGLPLILAPIHIAFLELIIDPACSIVFEAEEGSPGLMQQPPRSNTEHLISSRHLFVSLAQGALVTLAIAVFYMWSLRGNIVAEEARALAFIVLVTANSALILSARSPQQQWRHIFSMPSTVAIWVLAGTLSGLAAITNIPAIAEAFSFQPPSVQHSLTAFITGAGIVLLFDVGRIALRRLPL</sequence>
<dbReference type="SUPFAM" id="SSF81660">
    <property type="entry name" value="Metal cation-transporting ATPase, ATP-binding domain N"/>
    <property type="match status" value="1"/>
</dbReference>
<name>A0A1J5S0J4_9ZZZZ</name>
<reference evidence="18" key="1">
    <citation type="submission" date="2016-10" db="EMBL/GenBank/DDBJ databases">
        <title>Sequence of Gallionella enrichment culture.</title>
        <authorList>
            <person name="Poehlein A."/>
            <person name="Muehling M."/>
            <person name="Daniel R."/>
        </authorList>
    </citation>
    <scope>NUCLEOTIDE SEQUENCE</scope>
</reference>
<dbReference type="Gene3D" id="3.40.50.1000">
    <property type="entry name" value="HAD superfamily/HAD-like"/>
    <property type="match status" value="1"/>
</dbReference>
<dbReference type="InterPro" id="IPR023299">
    <property type="entry name" value="ATPase_P-typ_cyto_dom_N"/>
</dbReference>
<evidence type="ECO:0000256" key="14">
    <source>
        <dbReference type="SAM" id="Phobius"/>
    </source>
</evidence>
<feature type="transmembrane region" description="Helical" evidence="14">
    <location>
        <begin position="249"/>
        <end position="270"/>
    </location>
</feature>
<dbReference type="SUPFAM" id="SSF81653">
    <property type="entry name" value="Calcium ATPase, transduction domain A"/>
    <property type="match status" value="1"/>
</dbReference>
<evidence type="ECO:0000256" key="10">
    <source>
        <dbReference type="ARBA" id="ARBA00022989"/>
    </source>
</evidence>
<feature type="domain" description="P-type ATPase A" evidence="15">
    <location>
        <begin position="97"/>
        <end position="198"/>
    </location>
</feature>
<evidence type="ECO:0000256" key="13">
    <source>
        <dbReference type="ARBA" id="ARBA00023136"/>
    </source>
</evidence>
<dbReference type="GO" id="GO:0012505">
    <property type="term" value="C:endomembrane system"/>
    <property type="evidence" value="ECO:0007669"/>
    <property type="project" value="UniProtKB-SubCell"/>
</dbReference>
<dbReference type="InterPro" id="IPR036412">
    <property type="entry name" value="HAD-like_sf"/>
</dbReference>
<dbReference type="InterPro" id="IPR001757">
    <property type="entry name" value="P_typ_ATPase"/>
</dbReference>
<dbReference type="Gene3D" id="1.20.1110.10">
    <property type="entry name" value="Calcium-transporting ATPase, transmembrane domain"/>
    <property type="match status" value="1"/>
</dbReference>
<dbReference type="InterPro" id="IPR023298">
    <property type="entry name" value="ATPase_P-typ_TM_dom_sf"/>
</dbReference>
<dbReference type="AlphaFoldDB" id="A0A1J5S0J4"/>
<accession>A0A1J5S0J4</accession>
<evidence type="ECO:0000313" key="18">
    <source>
        <dbReference type="EMBL" id="OIR01642.1"/>
    </source>
</evidence>
<dbReference type="InterPro" id="IPR004014">
    <property type="entry name" value="ATPase_P-typ_cation-transptr_N"/>
</dbReference>
<feature type="transmembrane region" description="Helical" evidence="14">
    <location>
        <begin position="807"/>
        <end position="827"/>
    </location>
</feature>
<dbReference type="Pfam" id="PF00122">
    <property type="entry name" value="E1-E2_ATPase"/>
    <property type="match status" value="1"/>
</dbReference>